<feature type="region of interest" description="Disordered" evidence="1">
    <location>
        <begin position="39"/>
        <end position="76"/>
    </location>
</feature>
<gene>
    <name evidence="4" type="ORF">BAA01_14360</name>
</gene>
<dbReference type="Proteomes" id="UP000196475">
    <property type="component" value="Unassembled WGS sequence"/>
</dbReference>
<reference evidence="5" key="1">
    <citation type="submission" date="2016-06" db="EMBL/GenBank/DDBJ databases">
        <authorList>
            <person name="Nascimento L."/>
            <person name="Pereira R.V."/>
            <person name="Martins L.F."/>
            <person name="Quaggio R.B."/>
            <person name="Silva A.M."/>
            <person name="Setubal J.C."/>
        </authorList>
    </citation>
    <scope>NUCLEOTIDE SEQUENCE [LARGE SCALE GENOMIC DNA]</scope>
</reference>
<sequence length="396" mass="45153">MGEEQRLILEMVQQRTITPDEAVKLLEALEPFALIANTAATSPRERKRGKRPARDDFFPVPHQLSHEEKEERRESWDAEAEGKWSSRWSLLSTRLGEVFESAIEKVRGLDFDLGEFHWGNVHTVEEVFSGEMDVKQLAIAIPHGTVQLRGWDDSGYRIEIRGYVKEEMEEEALRLLRKQVRFKKEERIFLELEKQRRFRAEVRAYVPRAWLEELIVVTHHGAIQLQDLDVDRLVLHSYNGNIAINKVVGQRLDATAANGKLEVTECRFQETNLSGVNSPIEAAGAFGDTSCRTVNALLHLQLAEPVEGQVFLKATNGSIRVSLPENVSLQGELAGAFGKIFNELTDIEVLGEVKEWLNHTYSFRTRETEQFHLQLMASCTNGSIYLQHHQESVGEI</sequence>
<dbReference type="InterPro" id="IPR025164">
    <property type="entry name" value="Toastrack_DUF4097"/>
</dbReference>
<dbReference type="AlphaFoldDB" id="A0A1Y3PUG8"/>
<protein>
    <submittedName>
        <fullName evidence="4">Uncharacterized protein</fullName>
    </submittedName>
</protein>
<dbReference type="EMBL" id="LZRT01000056">
    <property type="protein sequence ID" value="OUM88808.1"/>
    <property type="molecule type" value="Genomic_DNA"/>
</dbReference>
<proteinExistence type="predicted"/>
<feature type="domain" description="YvlB/LiaX N-terminal" evidence="3">
    <location>
        <begin position="3"/>
        <end position="31"/>
    </location>
</feature>
<dbReference type="Pfam" id="PF13349">
    <property type="entry name" value="DUF4097"/>
    <property type="match status" value="1"/>
</dbReference>
<comment type="caution">
    <text evidence="4">The sequence shown here is derived from an EMBL/GenBank/DDBJ whole genome shotgun (WGS) entry which is preliminary data.</text>
</comment>
<evidence type="ECO:0000313" key="4">
    <source>
        <dbReference type="EMBL" id="OUM88808.1"/>
    </source>
</evidence>
<feature type="domain" description="DUF4097" evidence="2">
    <location>
        <begin position="190"/>
        <end position="333"/>
    </location>
</feature>
<evidence type="ECO:0000256" key="1">
    <source>
        <dbReference type="SAM" id="MobiDB-lite"/>
    </source>
</evidence>
<evidence type="ECO:0000259" key="2">
    <source>
        <dbReference type="Pfam" id="PF13349"/>
    </source>
</evidence>
<dbReference type="InterPro" id="IPR053959">
    <property type="entry name" value="YvlB/LiaX_N"/>
</dbReference>
<feature type="compositionally biased region" description="Basic and acidic residues" evidence="1">
    <location>
        <begin position="64"/>
        <end position="76"/>
    </location>
</feature>
<accession>A0A1Y3PUG8</accession>
<dbReference type="Pfam" id="PF22746">
    <property type="entry name" value="SHOCT-like_DUF2089-C"/>
    <property type="match status" value="1"/>
</dbReference>
<name>A0A1Y3PUG8_9BACI</name>
<evidence type="ECO:0000313" key="5">
    <source>
        <dbReference type="Proteomes" id="UP000196475"/>
    </source>
</evidence>
<evidence type="ECO:0000259" key="3">
    <source>
        <dbReference type="Pfam" id="PF22746"/>
    </source>
</evidence>
<organism evidence="4 5">
    <name type="scientific">Bacillus thermozeamaize</name>
    <dbReference type="NCBI Taxonomy" id="230954"/>
    <lineage>
        <taxon>Bacteria</taxon>
        <taxon>Bacillati</taxon>
        <taxon>Bacillota</taxon>
        <taxon>Bacilli</taxon>
        <taxon>Bacillales</taxon>
        <taxon>Bacillaceae</taxon>
        <taxon>Bacillus</taxon>
    </lineage>
</organism>